<evidence type="ECO:0000256" key="4">
    <source>
        <dbReference type="ARBA" id="ARBA00022519"/>
    </source>
</evidence>
<gene>
    <name evidence="6" type="ORF">CODIS_37300</name>
</gene>
<dbReference type="Proteomes" id="UP000094769">
    <property type="component" value="Unassembled WGS sequence"/>
</dbReference>
<evidence type="ECO:0000256" key="1">
    <source>
        <dbReference type="ARBA" id="ARBA00004308"/>
    </source>
</evidence>
<comment type="caution">
    <text evidence="6">The sequence shown here is derived from an EMBL/GenBank/DDBJ whole genome shotgun (WGS) entry which is preliminary data.</text>
</comment>
<dbReference type="SUPFAM" id="SSF53850">
    <property type="entry name" value="Periplasmic binding protein-like II"/>
    <property type="match status" value="1"/>
</dbReference>
<sequence length="450" mass="50489">MSDNLSLNPDTLEKNELILGFIPLTDCAPLVIAKEMGFFEKYGLEVSLSKETSWANIRDKVAIGILDGAQMLAPMPLAMSLGLGPIQKPMVTAFSMDLNGNAITVSSDLYREMLAVDSDDMLQHSTTVLALKTVIDNRNKKGLEPLSFAVVFPFSTHNYELRYWMASAGIDPDRDVRLVVVPPSQMVEQLQKGLIDGYCVGEPWNSIAVQKGLGHTLITKYEIWKNSPEKVFGVTEEWAVQHPNTHLALLRALLEASRWVDSRENRAKVTEIISRSIYINAPENIVRMSMTGTYQFAPNSMPQALPDFNVFHRYAANYPWRSHAVWFMTQMIRWGQIEEPIDIHATAAEVYRPDIYRAAGKLLGIAAPTADHKLEGAHHQNWKLVESSVTTLLGADSFFDDSIFDPMSPLDYLKSFPIHNMSLALQQLQDSIRYQSLQPAAVPVDQEIPR</sequence>
<keyword evidence="5" id="KW-0472">Membrane</keyword>
<dbReference type="Gene3D" id="3.40.190.10">
    <property type="entry name" value="Periplasmic binding protein-like II"/>
    <property type="match status" value="2"/>
</dbReference>
<keyword evidence="7" id="KW-1185">Reference proteome</keyword>
<dbReference type="CDD" id="cd13553">
    <property type="entry name" value="PBP2_NrtA_CpmA_like"/>
    <property type="match status" value="1"/>
</dbReference>
<evidence type="ECO:0000256" key="5">
    <source>
        <dbReference type="ARBA" id="ARBA00023136"/>
    </source>
</evidence>
<dbReference type="RefSeq" id="WP_069127834.1">
    <property type="nucleotide sequence ID" value="NZ_MARB01000029.1"/>
</dbReference>
<dbReference type="InterPro" id="IPR044527">
    <property type="entry name" value="NrtA/CpmA_ABC-bd_dom"/>
</dbReference>
<dbReference type="OrthoDB" id="9815454at2"/>
<keyword evidence="4" id="KW-0997">Cell inner membrane</keyword>
<dbReference type="PANTHER" id="PTHR30024">
    <property type="entry name" value="ALIPHATIC SULFONATES-BINDING PROTEIN-RELATED"/>
    <property type="match status" value="1"/>
</dbReference>
<evidence type="ECO:0000313" key="6">
    <source>
        <dbReference type="EMBL" id="ODJ86014.1"/>
    </source>
</evidence>
<dbReference type="Pfam" id="PF13379">
    <property type="entry name" value="NMT1_2"/>
    <property type="match status" value="1"/>
</dbReference>
<accession>A0A7Z0VIZ7</accession>
<evidence type="ECO:0000313" key="7">
    <source>
        <dbReference type="Proteomes" id="UP000094769"/>
    </source>
</evidence>
<evidence type="ECO:0000256" key="3">
    <source>
        <dbReference type="ARBA" id="ARBA00022475"/>
    </source>
</evidence>
<protein>
    <submittedName>
        <fullName evidence="6">Nitrate ABC transporter nitrate-binding protein</fullName>
    </submittedName>
</protein>
<dbReference type="EMBL" id="MARB01000029">
    <property type="protein sequence ID" value="ODJ86014.1"/>
    <property type="molecule type" value="Genomic_DNA"/>
</dbReference>
<organism evidence="6 7">
    <name type="scientific">Candidatus Thiodiazotropha endolucinida</name>
    <dbReference type="NCBI Taxonomy" id="1655433"/>
    <lineage>
        <taxon>Bacteria</taxon>
        <taxon>Pseudomonadati</taxon>
        <taxon>Pseudomonadota</taxon>
        <taxon>Gammaproteobacteria</taxon>
        <taxon>Chromatiales</taxon>
        <taxon>Sedimenticolaceae</taxon>
        <taxon>Candidatus Thiodiazotropha</taxon>
    </lineage>
</organism>
<name>A0A7Z0VIZ7_9GAMM</name>
<dbReference type="AlphaFoldDB" id="A0A7Z0VIZ7"/>
<dbReference type="GO" id="GO:0012505">
    <property type="term" value="C:endomembrane system"/>
    <property type="evidence" value="ECO:0007669"/>
    <property type="project" value="UniProtKB-SubCell"/>
</dbReference>
<reference evidence="6 7" key="1">
    <citation type="submission" date="2016-06" db="EMBL/GenBank/DDBJ databases">
        <title>Genome sequence of endosymbiont of Candidatus Endolucinida thiodiazotropha.</title>
        <authorList>
            <person name="Poehlein A."/>
            <person name="Koenig S."/>
            <person name="Heiden S.E."/>
            <person name="Thuermer A."/>
            <person name="Voget S."/>
            <person name="Daniel R."/>
            <person name="Markert S."/>
            <person name="Gros O."/>
            <person name="Schweder T."/>
        </authorList>
    </citation>
    <scope>NUCLEOTIDE SEQUENCE [LARGE SCALE GENOMIC DNA]</scope>
    <source>
        <strain evidence="6 7">COS</strain>
    </source>
</reference>
<evidence type="ECO:0000256" key="2">
    <source>
        <dbReference type="ARBA" id="ARBA00022448"/>
    </source>
</evidence>
<keyword evidence="3" id="KW-1003">Cell membrane</keyword>
<proteinExistence type="predicted"/>
<comment type="subcellular location">
    <subcellularLocation>
        <location evidence="1">Endomembrane system</location>
    </subcellularLocation>
</comment>
<dbReference type="PANTHER" id="PTHR30024:SF43">
    <property type="entry name" value="BLL4572 PROTEIN"/>
    <property type="match status" value="1"/>
</dbReference>
<keyword evidence="2" id="KW-0813">Transport</keyword>